<dbReference type="InterPro" id="IPR011051">
    <property type="entry name" value="RmlC_Cupin_sf"/>
</dbReference>
<evidence type="ECO:0000259" key="1">
    <source>
        <dbReference type="Pfam" id="PF05899"/>
    </source>
</evidence>
<keyword evidence="3" id="KW-1185">Reference proteome</keyword>
<name>A0ABU1HJU3_9GAMM</name>
<reference evidence="2 3" key="1">
    <citation type="submission" date="2023-04" db="EMBL/GenBank/DDBJ databases">
        <title>A long-awaited taxogenomic arrangement of the family Halomonadaceae.</title>
        <authorList>
            <person name="De La Haba R."/>
            <person name="Chuvochina M."/>
            <person name="Wittouck S."/>
            <person name="Arahal D.R."/>
            <person name="Sanchez-Porro C."/>
            <person name="Hugenholtz P."/>
            <person name="Ventosa A."/>
        </authorList>
    </citation>
    <scope>NUCLEOTIDE SEQUENCE [LARGE SCALE GENOMIC DNA]</scope>
    <source>
        <strain evidence="2 3">DSM 26770</strain>
    </source>
</reference>
<dbReference type="InterPro" id="IPR008579">
    <property type="entry name" value="UGlyAH_Cupin_dom"/>
</dbReference>
<evidence type="ECO:0000313" key="3">
    <source>
        <dbReference type="Proteomes" id="UP001251374"/>
    </source>
</evidence>
<dbReference type="PANTHER" id="PTHR40943">
    <property type="entry name" value="CYTOPLASMIC PROTEIN-RELATED"/>
    <property type="match status" value="1"/>
</dbReference>
<gene>
    <name evidence="2" type="ORF">QC821_21035</name>
</gene>
<evidence type="ECO:0000313" key="2">
    <source>
        <dbReference type="EMBL" id="MDR5907764.1"/>
    </source>
</evidence>
<dbReference type="PANTHER" id="PTHR40943:SF1">
    <property type="entry name" value="CYTOPLASMIC PROTEIN"/>
    <property type="match status" value="1"/>
</dbReference>
<accession>A0ABU1HJU3</accession>
<dbReference type="Gene3D" id="2.60.120.10">
    <property type="entry name" value="Jelly Rolls"/>
    <property type="match status" value="1"/>
</dbReference>
<proteinExistence type="predicted"/>
<organism evidence="2 3">
    <name type="scientific">Franzmannia qiaohouensis</name>
    <dbReference type="NCBI Taxonomy" id="1329370"/>
    <lineage>
        <taxon>Bacteria</taxon>
        <taxon>Pseudomonadati</taxon>
        <taxon>Pseudomonadota</taxon>
        <taxon>Gammaproteobacteria</taxon>
        <taxon>Oceanospirillales</taxon>
        <taxon>Halomonadaceae</taxon>
        <taxon>Franzmannia</taxon>
    </lineage>
</organism>
<protein>
    <submittedName>
        <fullName evidence="2">Cupin domain-containing protein</fullName>
    </submittedName>
</protein>
<feature type="domain" description="(S)-ureidoglycine aminohydrolase cupin" evidence="1">
    <location>
        <begin position="46"/>
        <end position="116"/>
    </location>
</feature>
<sequence length="119" mass="13198">MTDLSSTAPHIHGATDYDDLVEWGLQPDGVKGESRSKGRLLYKGADNSPETGLWVCTPGRWRLAIPRDEFCHFVAGRVTYHGDNGETLEIHPGTCVLFPAGWEGEAEVHETIRNVYMLS</sequence>
<dbReference type="EMBL" id="JARWAM010000029">
    <property type="protein sequence ID" value="MDR5907764.1"/>
    <property type="molecule type" value="Genomic_DNA"/>
</dbReference>
<dbReference type="InterPro" id="IPR014710">
    <property type="entry name" value="RmlC-like_jellyroll"/>
</dbReference>
<comment type="caution">
    <text evidence="2">The sequence shown here is derived from an EMBL/GenBank/DDBJ whole genome shotgun (WGS) entry which is preliminary data.</text>
</comment>
<dbReference type="Proteomes" id="UP001251374">
    <property type="component" value="Unassembled WGS sequence"/>
</dbReference>
<dbReference type="RefSeq" id="WP_309725376.1">
    <property type="nucleotide sequence ID" value="NZ_JARWAM010000029.1"/>
</dbReference>
<dbReference type="Pfam" id="PF05899">
    <property type="entry name" value="Cupin_3"/>
    <property type="match status" value="1"/>
</dbReference>
<dbReference type="SUPFAM" id="SSF51182">
    <property type="entry name" value="RmlC-like cupins"/>
    <property type="match status" value="1"/>
</dbReference>